<dbReference type="STRING" id="1849047.A0A3D8Q9U9"/>
<keyword evidence="1" id="KW-0812">Transmembrane</keyword>
<evidence type="ECO:0000313" key="2">
    <source>
        <dbReference type="EMBL" id="RDW58615.1"/>
    </source>
</evidence>
<protein>
    <recommendedName>
        <fullName evidence="4">Transmembrane protein</fullName>
    </recommendedName>
</protein>
<dbReference type="OrthoDB" id="5378430at2759"/>
<keyword evidence="1" id="KW-1133">Transmembrane helix</keyword>
<reference evidence="2 3" key="1">
    <citation type="journal article" date="2018" name="IMA Fungus">
        <title>IMA Genome-F 9: Draft genome sequence of Annulohypoxylon stygium, Aspergillus mulundensis, Berkeleyomyces basicola (syn. Thielaviopsis basicola), Ceratocystis smalleyi, two Cercospora beticola strains, Coleophoma cylindrospora, Fusarium fracticaudum, Phialophora cf. hyalina, and Morchella septimelata.</title>
        <authorList>
            <person name="Wingfield B.D."/>
            <person name="Bills G.F."/>
            <person name="Dong Y."/>
            <person name="Huang W."/>
            <person name="Nel W.J."/>
            <person name="Swalarsk-Parry B.S."/>
            <person name="Vaghefi N."/>
            <person name="Wilken P.M."/>
            <person name="An Z."/>
            <person name="de Beer Z.W."/>
            <person name="De Vos L."/>
            <person name="Chen L."/>
            <person name="Duong T.A."/>
            <person name="Gao Y."/>
            <person name="Hammerbacher A."/>
            <person name="Kikkert J.R."/>
            <person name="Li Y."/>
            <person name="Li H."/>
            <person name="Li K."/>
            <person name="Li Q."/>
            <person name="Liu X."/>
            <person name="Ma X."/>
            <person name="Naidoo K."/>
            <person name="Pethybridge S.J."/>
            <person name="Sun J."/>
            <person name="Steenkamp E.T."/>
            <person name="van der Nest M.A."/>
            <person name="van Wyk S."/>
            <person name="Wingfield M.J."/>
            <person name="Xiong C."/>
            <person name="Yue Q."/>
            <person name="Zhang X."/>
        </authorList>
    </citation>
    <scope>NUCLEOTIDE SEQUENCE [LARGE SCALE GENOMIC DNA]</scope>
    <source>
        <strain evidence="2 3">BP6252</strain>
    </source>
</reference>
<accession>A0A3D8Q9U9</accession>
<feature type="transmembrane region" description="Helical" evidence="1">
    <location>
        <begin position="71"/>
        <end position="95"/>
    </location>
</feature>
<evidence type="ECO:0000313" key="3">
    <source>
        <dbReference type="Proteomes" id="UP000256645"/>
    </source>
</evidence>
<comment type="caution">
    <text evidence="2">The sequence shown here is derived from an EMBL/GenBank/DDBJ whole genome shotgun (WGS) entry which is preliminary data.</text>
</comment>
<evidence type="ECO:0000256" key="1">
    <source>
        <dbReference type="SAM" id="Phobius"/>
    </source>
</evidence>
<dbReference type="Proteomes" id="UP000256645">
    <property type="component" value="Unassembled WGS sequence"/>
</dbReference>
<sequence>MAAYIGTVIASIKRRKLPTWWPLPLHVALVISLSAILFISIDGNDFLASNVPQGIADVQSDSLPRIYQSGITTSISAALVAIRLVAGSWVGVLGWRMCFCILERNGASLGQTSRTIRFRLPPLTRKPVQHHTDGGLTFTILLWLTCVCVIPWQFSAPLLSGAVSWVPKTTLINAANMTNITTPGPGRRWHELNDFQNNRYHAVLSAVGIASQASSVNFNASLSPIYRRRIPSISGLQLNSTFENITMPYFAISSLQWMSSNEQAGDDLDMLNDVAWNDSNSLLGFSDNFNPFEISTDPGRLTMVNEVQYQPENTVDGVYSYPVPKLRKESKWIIMGIQGGTESPGTCAPSDITFGSMFGPVTSLGNLTETCVAFARVSFTAGVSKCNTCRVVSDSLVEAQSNLAEPSSDPLVDLAIAMMPEVLFYMIIVNATSYPTWNNLDGFTRGMLSIAYQASWNALAIDFAVDPASQVHYKLPFAVLRASVTKWRVAVWCGANLLVALACCTFALIQSPCRLKDPTDPALTAMLLDATAVTDQISSEAYDSNDTGGEIDSLRLRLVVPTSGQSTCEHGRLELDVR</sequence>
<keyword evidence="1" id="KW-0472">Membrane</keyword>
<gene>
    <name evidence="2" type="ORF">BP6252_13091</name>
</gene>
<proteinExistence type="predicted"/>
<dbReference type="AlphaFoldDB" id="A0A3D8Q9U9"/>
<organism evidence="2 3">
    <name type="scientific">Coleophoma cylindrospora</name>
    <dbReference type="NCBI Taxonomy" id="1849047"/>
    <lineage>
        <taxon>Eukaryota</taxon>
        <taxon>Fungi</taxon>
        <taxon>Dikarya</taxon>
        <taxon>Ascomycota</taxon>
        <taxon>Pezizomycotina</taxon>
        <taxon>Leotiomycetes</taxon>
        <taxon>Helotiales</taxon>
        <taxon>Dermateaceae</taxon>
        <taxon>Coleophoma</taxon>
    </lineage>
</organism>
<feature type="transmembrane region" description="Helical" evidence="1">
    <location>
        <begin position="20"/>
        <end position="41"/>
    </location>
</feature>
<feature type="transmembrane region" description="Helical" evidence="1">
    <location>
        <begin position="135"/>
        <end position="154"/>
    </location>
</feature>
<keyword evidence="3" id="KW-1185">Reference proteome</keyword>
<name>A0A3D8Q9U9_9HELO</name>
<dbReference type="EMBL" id="PDLM01000017">
    <property type="protein sequence ID" value="RDW58615.1"/>
    <property type="molecule type" value="Genomic_DNA"/>
</dbReference>
<evidence type="ECO:0008006" key="4">
    <source>
        <dbReference type="Google" id="ProtNLM"/>
    </source>
</evidence>